<gene>
    <name evidence="5" type="ORF">SM124_01685</name>
</gene>
<name>A0ABU5ITH7_9BACI</name>
<dbReference type="PROSITE" id="PS50987">
    <property type="entry name" value="HTH_ARSR_2"/>
    <property type="match status" value="1"/>
</dbReference>
<evidence type="ECO:0000259" key="4">
    <source>
        <dbReference type="PROSITE" id="PS50987"/>
    </source>
</evidence>
<dbReference type="EMBL" id="JAXOFX010000001">
    <property type="protein sequence ID" value="MDZ5470449.1"/>
    <property type="molecule type" value="Genomic_DNA"/>
</dbReference>
<evidence type="ECO:0000256" key="2">
    <source>
        <dbReference type="ARBA" id="ARBA00023125"/>
    </source>
</evidence>
<keyword evidence="1" id="KW-0805">Transcription regulation</keyword>
<protein>
    <submittedName>
        <fullName evidence="5">Winged helix-turn-helix domain-containing protein</fullName>
    </submittedName>
</protein>
<accession>A0ABU5ITH7</accession>
<sequence length="304" mass="35284">MSYQVEFEFSPIYELVNSLELFVHKRGIKNVDLGVDWVKKVQENLDAASVELGDAKAIPCFNYLYLLIWQSPEKEDINKFLHWLQTLQPGNLYEKLFSYVSDPLPADLEKIRNQYVKLLKVWEEVYFSAFDLDILDILRESVMEWDDKREHEEDPVVFVEKVSGGLKVEPYEGLQQIIMTPTYHTSPLITTRKFKNIVHIQYPVDAPETAADQPSKKLLRLSKALGDDNRLRILKLVKEGPKTFTEILQHFNISKSTVHHHIMLLRTAGLISAYHTSECCSEAFVYRPLGMEELVDSFNAYLEK</sequence>
<dbReference type="CDD" id="cd00090">
    <property type="entry name" value="HTH_ARSR"/>
    <property type="match status" value="1"/>
</dbReference>
<comment type="caution">
    <text evidence="5">The sequence shown here is derived from an EMBL/GenBank/DDBJ whole genome shotgun (WGS) entry which is preliminary data.</text>
</comment>
<dbReference type="InterPro" id="IPR011991">
    <property type="entry name" value="ArsR-like_HTH"/>
</dbReference>
<dbReference type="PANTHER" id="PTHR33154:SF33">
    <property type="entry name" value="TRANSCRIPTIONAL REPRESSOR SDPR"/>
    <property type="match status" value="1"/>
</dbReference>
<reference evidence="5 6" key="1">
    <citation type="submission" date="2023-11" db="EMBL/GenBank/DDBJ databases">
        <title>Bacillus jintuensis, isolated from a mudflat on the Beibu Gulf coast.</title>
        <authorList>
            <person name="Li M."/>
        </authorList>
    </citation>
    <scope>NUCLEOTIDE SEQUENCE [LARGE SCALE GENOMIC DNA]</scope>
    <source>
        <strain evidence="5 6">31A1R</strain>
    </source>
</reference>
<dbReference type="InterPro" id="IPR036388">
    <property type="entry name" value="WH-like_DNA-bd_sf"/>
</dbReference>
<feature type="domain" description="HTH arsR-type" evidence="4">
    <location>
        <begin position="210"/>
        <end position="304"/>
    </location>
</feature>
<dbReference type="SMART" id="SM00418">
    <property type="entry name" value="HTH_ARSR"/>
    <property type="match status" value="1"/>
</dbReference>
<dbReference type="InterPro" id="IPR051081">
    <property type="entry name" value="HTH_MetalResp_TranReg"/>
</dbReference>
<evidence type="ECO:0000256" key="3">
    <source>
        <dbReference type="ARBA" id="ARBA00023163"/>
    </source>
</evidence>
<evidence type="ECO:0000313" key="6">
    <source>
        <dbReference type="Proteomes" id="UP001290455"/>
    </source>
</evidence>
<organism evidence="5 6">
    <name type="scientific">Robertmurraya mangrovi</name>
    <dbReference type="NCBI Taxonomy" id="3098077"/>
    <lineage>
        <taxon>Bacteria</taxon>
        <taxon>Bacillati</taxon>
        <taxon>Bacillota</taxon>
        <taxon>Bacilli</taxon>
        <taxon>Bacillales</taxon>
        <taxon>Bacillaceae</taxon>
        <taxon>Robertmurraya</taxon>
    </lineage>
</organism>
<evidence type="ECO:0000313" key="5">
    <source>
        <dbReference type="EMBL" id="MDZ5470449.1"/>
    </source>
</evidence>
<dbReference type="InterPro" id="IPR001845">
    <property type="entry name" value="HTH_ArsR_DNA-bd_dom"/>
</dbReference>
<evidence type="ECO:0000256" key="1">
    <source>
        <dbReference type="ARBA" id="ARBA00023015"/>
    </source>
</evidence>
<keyword evidence="3" id="KW-0804">Transcription</keyword>
<dbReference type="SUPFAM" id="SSF46785">
    <property type="entry name" value="Winged helix' DNA-binding domain"/>
    <property type="match status" value="1"/>
</dbReference>
<proteinExistence type="predicted"/>
<dbReference type="InterPro" id="IPR036390">
    <property type="entry name" value="WH_DNA-bd_sf"/>
</dbReference>
<dbReference type="Proteomes" id="UP001290455">
    <property type="component" value="Unassembled WGS sequence"/>
</dbReference>
<dbReference type="Pfam" id="PF01022">
    <property type="entry name" value="HTH_5"/>
    <property type="match status" value="1"/>
</dbReference>
<keyword evidence="2" id="KW-0238">DNA-binding</keyword>
<dbReference type="PANTHER" id="PTHR33154">
    <property type="entry name" value="TRANSCRIPTIONAL REGULATOR, ARSR FAMILY"/>
    <property type="match status" value="1"/>
</dbReference>
<dbReference type="Gene3D" id="1.10.10.10">
    <property type="entry name" value="Winged helix-like DNA-binding domain superfamily/Winged helix DNA-binding domain"/>
    <property type="match status" value="1"/>
</dbReference>
<dbReference type="PRINTS" id="PR00778">
    <property type="entry name" value="HTHARSR"/>
</dbReference>
<dbReference type="RefSeq" id="WP_322444750.1">
    <property type="nucleotide sequence ID" value="NZ_JAXOFX010000001.1"/>
</dbReference>
<keyword evidence="6" id="KW-1185">Reference proteome</keyword>